<evidence type="ECO:0000313" key="2">
    <source>
        <dbReference type="Proteomes" id="UP000293846"/>
    </source>
</evidence>
<dbReference type="RefSeq" id="WP_131239762.1">
    <property type="nucleotide sequence ID" value="NZ_SJTH01000142.1"/>
</dbReference>
<reference evidence="1 2" key="1">
    <citation type="submission" date="2019-03" db="EMBL/GenBank/DDBJ databases">
        <authorList>
            <person name="Jensen L."/>
            <person name="Storgaard J."/>
            <person name="Sulaj E."/>
            <person name="Schramm A."/>
            <person name="Marshall I.P.G."/>
        </authorList>
    </citation>
    <scope>NUCLEOTIDE SEQUENCE [LARGE SCALE GENOMIC DNA]</scope>
    <source>
        <strain evidence="1 2">2017H2G3</strain>
    </source>
</reference>
<gene>
    <name evidence="1" type="ORF">E0Y62_27175</name>
</gene>
<dbReference type="Proteomes" id="UP000293846">
    <property type="component" value="Unassembled WGS sequence"/>
</dbReference>
<keyword evidence="2" id="KW-1185">Reference proteome</keyword>
<organism evidence="1 2">
    <name type="scientific">Cytobacillus praedii</name>
    <dbReference type="NCBI Taxonomy" id="1742358"/>
    <lineage>
        <taxon>Bacteria</taxon>
        <taxon>Bacillati</taxon>
        <taxon>Bacillota</taxon>
        <taxon>Bacilli</taxon>
        <taxon>Bacillales</taxon>
        <taxon>Bacillaceae</taxon>
        <taxon>Cytobacillus</taxon>
    </lineage>
</organism>
<dbReference type="EMBL" id="SJTH01000142">
    <property type="protein sequence ID" value="TCI99958.1"/>
    <property type="molecule type" value="Genomic_DNA"/>
</dbReference>
<proteinExistence type="predicted"/>
<evidence type="ECO:0000313" key="1">
    <source>
        <dbReference type="EMBL" id="TCI99958.1"/>
    </source>
</evidence>
<protein>
    <submittedName>
        <fullName evidence="1">Uncharacterized protein</fullName>
    </submittedName>
</protein>
<comment type="caution">
    <text evidence="1">The sequence shown here is derived from an EMBL/GenBank/DDBJ whole genome shotgun (WGS) entry which is preliminary data.</text>
</comment>
<sequence>MAKVDKKIKRNYTLELTEVEYYVILCLVGGASYDEFRDSVNKRYSIRLGREETEDFEIATSDDFNRLYYMLEDSK</sequence>
<dbReference type="AlphaFoldDB" id="A0A4R1ASZ8"/>
<name>A0A4R1ASZ8_9BACI</name>
<accession>A0A4R1ASZ8</accession>